<dbReference type="EMBL" id="JBICBT010001238">
    <property type="protein sequence ID" value="KAL3076989.1"/>
    <property type="molecule type" value="Genomic_DNA"/>
</dbReference>
<dbReference type="Proteomes" id="UP001620626">
    <property type="component" value="Unassembled WGS sequence"/>
</dbReference>
<name>A0ABD2I780_9BILA</name>
<reference evidence="3 5" key="1">
    <citation type="submission" date="2024-10" db="EMBL/GenBank/DDBJ databases">
        <authorList>
            <person name="Kim D."/>
        </authorList>
    </citation>
    <scope>NUCLEOTIDE SEQUENCE [LARGE SCALE GENOMIC DNA]</scope>
    <source>
        <strain evidence="3">BH-2024</strain>
    </source>
</reference>
<evidence type="ECO:0000313" key="4">
    <source>
        <dbReference type="EMBL" id="KAL3076989.1"/>
    </source>
</evidence>
<dbReference type="InterPro" id="IPR036085">
    <property type="entry name" value="PAZ_dom_sf"/>
</dbReference>
<dbReference type="EMBL" id="JBICBT010001311">
    <property type="protein sequence ID" value="KAL3073802.1"/>
    <property type="molecule type" value="Genomic_DNA"/>
</dbReference>
<dbReference type="InterPro" id="IPR003100">
    <property type="entry name" value="PAZ_dom"/>
</dbReference>
<organism evidence="3 5">
    <name type="scientific">Heterodera trifolii</name>
    <dbReference type="NCBI Taxonomy" id="157864"/>
    <lineage>
        <taxon>Eukaryota</taxon>
        <taxon>Metazoa</taxon>
        <taxon>Ecdysozoa</taxon>
        <taxon>Nematoda</taxon>
        <taxon>Chromadorea</taxon>
        <taxon>Rhabditida</taxon>
        <taxon>Tylenchina</taxon>
        <taxon>Tylenchomorpha</taxon>
        <taxon>Tylenchoidea</taxon>
        <taxon>Heteroderidae</taxon>
        <taxon>Heteroderinae</taxon>
        <taxon>Heterodera</taxon>
    </lineage>
</organism>
<evidence type="ECO:0000313" key="5">
    <source>
        <dbReference type="Proteomes" id="UP001620626"/>
    </source>
</evidence>
<gene>
    <name evidence="4" type="ORF">niasHT_031246</name>
    <name evidence="3" type="ORF">niasHT_038727</name>
</gene>
<dbReference type="Pfam" id="PF02170">
    <property type="entry name" value="PAZ"/>
    <property type="match status" value="1"/>
</dbReference>
<feature type="chain" id="PRO_5044724089" description="PAZ domain-containing protein" evidence="1">
    <location>
        <begin position="21"/>
        <end position="187"/>
    </location>
</feature>
<evidence type="ECO:0000313" key="3">
    <source>
        <dbReference type="EMBL" id="KAL3073802.1"/>
    </source>
</evidence>
<protein>
    <recommendedName>
        <fullName evidence="2">PAZ domain-containing protein</fullName>
    </recommendedName>
</protein>
<evidence type="ECO:0000256" key="1">
    <source>
        <dbReference type="SAM" id="SignalP"/>
    </source>
</evidence>
<proteinExistence type="predicted"/>
<dbReference type="SUPFAM" id="SSF101690">
    <property type="entry name" value="PAZ domain"/>
    <property type="match status" value="1"/>
</dbReference>
<dbReference type="PROSITE" id="PS50821">
    <property type="entry name" value="PAZ"/>
    <property type="match status" value="1"/>
</dbReference>
<keyword evidence="1" id="KW-0732">Signal</keyword>
<dbReference type="AlphaFoldDB" id="A0ABD2I780"/>
<accession>A0ABD2I780</accession>
<dbReference type="Gene3D" id="2.170.260.10">
    <property type="entry name" value="paz domain"/>
    <property type="match status" value="1"/>
</dbReference>
<sequence length="187" mass="21637">MLICSATMVLVIEFCAQILGCSPKSLRDKLNHPEDRVKALKELVGKKVRTTYQDRNGMQKTFFVDGISDKGAALTPAYGRLRQPYNINIAAHFYARHRIKLHLPYVPCVVEKYSGCGEDRYYPMELLEIVDEDYTIKERWLGKLFTEIEDDYIPVKRLGRVEEVEEIDDSDDGGGRYECSQPPYVYW</sequence>
<comment type="caution">
    <text evidence="3">The sequence shown here is derived from an EMBL/GenBank/DDBJ whole genome shotgun (WGS) entry which is preliminary data.</text>
</comment>
<dbReference type="CDD" id="cd02846">
    <property type="entry name" value="PAZ_argonaute_like"/>
    <property type="match status" value="1"/>
</dbReference>
<keyword evidence="5" id="KW-1185">Reference proteome</keyword>
<feature type="signal peptide" evidence="1">
    <location>
        <begin position="1"/>
        <end position="20"/>
    </location>
</feature>
<feature type="domain" description="PAZ" evidence="2">
    <location>
        <begin position="10"/>
        <end position="131"/>
    </location>
</feature>
<evidence type="ECO:0000259" key="2">
    <source>
        <dbReference type="PROSITE" id="PS50821"/>
    </source>
</evidence>